<dbReference type="PROSITE" id="PS50198">
    <property type="entry name" value="PPIC_PPIASE_2"/>
    <property type="match status" value="1"/>
</dbReference>
<accession>A0A2Z6GD06</accession>
<evidence type="ECO:0000256" key="6">
    <source>
        <dbReference type="PROSITE-ProRule" id="PRU00278"/>
    </source>
</evidence>
<sequence length="262" mass="28615">MQHPPLKLATLTLLAALFTTPALAGEAVVATVNKETLTHAQLNLLVKSFEAQGAKDSDELRKQLTVELVAREAVAQEAVKLGLDQSADVVAALANSRRDLLVNAFQADYIAKHPVADADIQALYEQQKIEAGDKEYRVRHILVKTEDEAKAALATLKKSGKFEALAREKSIDSASRAAGGDIGWQVPMVLVPSVRDVIKALPKGQLSEPVQSPFGWHILKVEEVRAFEFPAMDKVKDTLQKQLQTQAVLRAIEVIRSKAEVK</sequence>
<keyword evidence="5 6" id="KW-0413">Isomerase</keyword>
<keyword evidence="7" id="KW-0732">Signal</keyword>
<dbReference type="Gene3D" id="3.10.50.40">
    <property type="match status" value="1"/>
</dbReference>
<feature type="chain" id="PRO_5017307340" description="peptidylprolyl isomerase" evidence="7">
    <location>
        <begin position="25"/>
        <end position="262"/>
    </location>
</feature>
<comment type="similarity">
    <text evidence="2">Belongs to the PpiC/parvulin rotamase family.</text>
</comment>
<protein>
    <recommendedName>
        <fullName evidence="3">peptidylprolyl isomerase</fullName>
        <ecNumber evidence="3">5.2.1.8</ecNumber>
    </recommendedName>
</protein>
<dbReference type="AlphaFoldDB" id="A0A2Z6GD06"/>
<dbReference type="RefSeq" id="WP_062625937.1">
    <property type="nucleotide sequence ID" value="NZ_AP018738.1"/>
</dbReference>
<comment type="catalytic activity">
    <reaction evidence="1">
        <text>[protein]-peptidylproline (omega=180) = [protein]-peptidylproline (omega=0)</text>
        <dbReference type="Rhea" id="RHEA:16237"/>
        <dbReference type="Rhea" id="RHEA-COMP:10747"/>
        <dbReference type="Rhea" id="RHEA-COMP:10748"/>
        <dbReference type="ChEBI" id="CHEBI:83833"/>
        <dbReference type="ChEBI" id="CHEBI:83834"/>
        <dbReference type="EC" id="5.2.1.8"/>
    </reaction>
</comment>
<dbReference type="PROSITE" id="PS01096">
    <property type="entry name" value="PPIC_PPIASE_1"/>
    <property type="match status" value="1"/>
</dbReference>
<organism evidence="9 10">
    <name type="scientific">Ferriphaselus amnicola</name>
    <dbReference type="NCBI Taxonomy" id="1188319"/>
    <lineage>
        <taxon>Bacteria</taxon>
        <taxon>Pseudomonadati</taxon>
        <taxon>Pseudomonadota</taxon>
        <taxon>Betaproteobacteria</taxon>
        <taxon>Nitrosomonadales</taxon>
        <taxon>Gallionellaceae</taxon>
        <taxon>Ferriphaselus</taxon>
    </lineage>
</organism>
<dbReference type="PANTHER" id="PTHR47245:SF2">
    <property type="entry name" value="PEPTIDYL-PROLYL CIS-TRANS ISOMERASE HP_0175-RELATED"/>
    <property type="match status" value="1"/>
</dbReference>
<evidence type="ECO:0000313" key="10">
    <source>
        <dbReference type="Proteomes" id="UP000033070"/>
    </source>
</evidence>
<dbReference type="EC" id="5.2.1.8" evidence="3"/>
<dbReference type="GO" id="GO:0003755">
    <property type="term" value="F:peptidyl-prolyl cis-trans isomerase activity"/>
    <property type="evidence" value="ECO:0007669"/>
    <property type="project" value="UniProtKB-KW"/>
</dbReference>
<evidence type="ECO:0000259" key="8">
    <source>
        <dbReference type="PROSITE" id="PS50198"/>
    </source>
</evidence>
<dbReference type="Gene3D" id="1.10.8.1040">
    <property type="match status" value="1"/>
</dbReference>
<evidence type="ECO:0000256" key="5">
    <source>
        <dbReference type="ARBA" id="ARBA00023235"/>
    </source>
</evidence>
<dbReference type="PANTHER" id="PTHR47245">
    <property type="entry name" value="PEPTIDYLPROLYL ISOMERASE"/>
    <property type="match status" value="1"/>
</dbReference>
<evidence type="ECO:0000256" key="4">
    <source>
        <dbReference type="ARBA" id="ARBA00023110"/>
    </source>
</evidence>
<proteinExistence type="inferred from homology"/>
<keyword evidence="10" id="KW-1185">Reference proteome</keyword>
<dbReference type="Proteomes" id="UP000033070">
    <property type="component" value="Chromosome"/>
</dbReference>
<feature type="signal peptide" evidence="7">
    <location>
        <begin position="1"/>
        <end position="24"/>
    </location>
</feature>
<evidence type="ECO:0000313" key="9">
    <source>
        <dbReference type="EMBL" id="BBE51254.1"/>
    </source>
</evidence>
<dbReference type="KEGG" id="fam:OYT1_ch1716"/>
<dbReference type="InterPro" id="IPR046357">
    <property type="entry name" value="PPIase_dom_sf"/>
</dbReference>
<feature type="domain" description="PpiC" evidence="8">
    <location>
        <begin position="133"/>
        <end position="223"/>
    </location>
</feature>
<evidence type="ECO:0000256" key="1">
    <source>
        <dbReference type="ARBA" id="ARBA00000971"/>
    </source>
</evidence>
<dbReference type="STRING" id="1188319.OYT1_00707"/>
<evidence type="ECO:0000256" key="7">
    <source>
        <dbReference type="SAM" id="SignalP"/>
    </source>
</evidence>
<reference evidence="9 10" key="1">
    <citation type="submission" date="2018-06" db="EMBL/GenBank/DDBJ databases">
        <title>OYT1 Genome Sequencing.</title>
        <authorList>
            <person name="Kato S."/>
            <person name="Itoh T."/>
            <person name="Ohkuma M."/>
        </authorList>
    </citation>
    <scope>NUCLEOTIDE SEQUENCE [LARGE SCALE GENOMIC DNA]</scope>
    <source>
        <strain evidence="9 10">OYT1</strain>
    </source>
</reference>
<evidence type="ECO:0000256" key="2">
    <source>
        <dbReference type="ARBA" id="ARBA00007656"/>
    </source>
</evidence>
<dbReference type="InterPro" id="IPR050245">
    <property type="entry name" value="PrsA_foldase"/>
</dbReference>
<name>A0A2Z6GD06_9PROT</name>
<dbReference type="SUPFAM" id="SSF54534">
    <property type="entry name" value="FKBP-like"/>
    <property type="match status" value="1"/>
</dbReference>
<dbReference type="InterPro" id="IPR000297">
    <property type="entry name" value="PPIase_PpiC"/>
</dbReference>
<evidence type="ECO:0000256" key="3">
    <source>
        <dbReference type="ARBA" id="ARBA00013194"/>
    </source>
</evidence>
<dbReference type="EMBL" id="AP018738">
    <property type="protein sequence ID" value="BBE51254.1"/>
    <property type="molecule type" value="Genomic_DNA"/>
</dbReference>
<gene>
    <name evidence="9" type="ORF">OYT1_ch1716</name>
</gene>
<keyword evidence="4 6" id="KW-0697">Rotamase</keyword>
<dbReference type="Pfam" id="PF00639">
    <property type="entry name" value="Rotamase"/>
    <property type="match status" value="1"/>
</dbReference>
<dbReference type="InterPro" id="IPR023058">
    <property type="entry name" value="PPIase_PpiC_CS"/>
</dbReference>
<dbReference type="OrthoDB" id="14196at2"/>